<accession>A0A5C0UFX1</accession>
<evidence type="ECO:0000313" key="2">
    <source>
        <dbReference type="Proteomes" id="UP000325155"/>
    </source>
</evidence>
<keyword evidence="2" id="KW-1185">Reference proteome</keyword>
<dbReference type="RefSeq" id="WP_148981009.1">
    <property type="nucleotide sequence ID" value="NZ_CP043315.1"/>
</dbReference>
<dbReference type="EMBL" id="CP043315">
    <property type="protein sequence ID" value="QEK38162.1"/>
    <property type="molecule type" value="Genomic_DNA"/>
</dbReference>
<name>A0A5C0UFX1_9PROT</name>
<dbReference type="AlphaFoldDB" id="A0A5C0UFX1"/>
<gene>
    <name evidence="1" type="ORF">FZC35_02125</name>
</gene>
<proteinExistence type="predicted"/>
<sequence length="103" mass="11738">MNRILNTTIILSTFISMNIDAGIVDNALQLPYAQLMQNNANKENVHGEWSVAKLNGNLRLCSNGVALLDDDISFEKMVEILNRRISNREIILEMNNNFFNNQQ</sequence>
<evidence type="ECO:0000313" key="1">
    <source>
        <dbReference type="EMBL" id="QEK38162.1"/>
    </source>
</evidence>
<dbReference type="Proteomes" id="UP000325155">
    <property type="component" value="Chromosome"/>
</dbReference>
<dbReference type="KEGG" id="cip:FZC35_02125"/>
<reference evidence="1 2" key="1">
    <citation type="submission" date="2019-08" db="EMBL/GenBank/DDBJ databases">
        <title>Highly reduced genomes of protist endosymbionts show evolutionary convergence.</title>
        <authorList>
            <person name="George E."/>
            <person name="Husnik F."/>
            <person name="Tashyreva D."/>
            <person name="Prokopchuk G."/>
            <person name="Horak A."/>
            <person name="Kwong W.K."/>
            <person name="Lukes J."/>
            <person name="Keeling P.J."/>
        </authorList>
    </citation>
    <scope>NUCLEOTIDE SEQUENCE [LARGE SCALE GENOMIC DNA]</scope>
    <source>
        <strain evidence="1">1605</strain>
    </source>
</reference>
<organism evidence="1 2">
    <name type="scientific">Candidatus Cytomitobacter indipagum</name>
    <dbReference type="NCBI Taxonomy" id="2601575"/>
    <lineage>
        <taxon>Bacteria</taxon>
        <taxon>Pseudomonadati</taxon>
        <taxon>Pseudomonadota</taxon>
        <taxon>Alphaproteobacteria</taxon>
        <taxon>Holosporales</taxon>
        <taxon>Holosporaceae</taxon>
        <taxon>Candidatus Cytomitobacter</taxon>
    </lineage>
</organism>
<protein>
    <submittedName>
        <fullName evidence="1">Uncharacterized protein</fullName>
    </submittedName>
</protein>